<dbReference type="AlphaFoldDB" id="A0A6A6VWG2"/>
<evidence type="ECO:0000313" key="2">
    <source>
        <dbReference type="EMBL" id="KAF2753980.1"/>
    </source>
</evidence>
<feature type="compositionally biased region" description="Polar residues" evidence="1">
    <location>
        <begin position="40"/>
        <end position="55"/>
    </location>
</feature>
<gene>
    <name evidence="2" type="ORF">EJ05DRAFT_161576</name>
</gene>
<keyword evidence="3" id="KW-1185">Reference proteome</keyword>
<dbReference type="GeneID" id="54480470"/>
<dbReference type="Proteomes" id="UP000799437">
    <property type="component" value="Unassembled WGS sequence"/>
</dbReference>
<accession>A0A6A6VWG2</accession>
<dbReference type="RefSeq" id="XP_033596431.1">
    <property type="nucleotide sequence ID" value="XM_033739416.1"/>
</dbReference>
<sequence>MPPQTPHRTPDRTTAAPQSFPRLNPEYSGDACMHPPIPSMTHQSQPSHLTPTNIHIHNPTKDPIYLINPIYSTHQHAHAPNSPTNFTFIIIIHSPRVAPGPPSLNPRRRNLIGANTRNSSTHIPASRTIGPVRK</sequence>
<dbReference type="EMBL" id="ML996582">
    <property type="protein sequence ID" value="KAF2753980.1"/>
    <property type="molecule type" value="Genomic_DNA"/>
</dbReference>
<evidence type="ECO:0000313" key="3">
    <source>
        <dbReference type="Proteomes" id="UP000799437"/>
    </source>
</evidence>
<feature type="region of interest" description="Disordered" evidence="1">
    <location>
        <begin position="1"/>
        <end position="56"/>
    </location>
</feature>
<organism evidence="2 3">
    <name type="scientific">Pseudovirgaria hyperparasitica</name>
    <dbReference type="NCBI Taxonomy" id="470096"/>
    <lineage>
        <taxon>Eukaryota</taxon>
        <taxon>Fungi</taxon>
        <taxon>Dikarya</taxon>
        <taxon>Ascomycota</taxon>
        <taxon>Pezizomycotina</taxon>
        <taxon>Dothideomycetes</taxon>
        <taxon>Dothideomycetes incertae sedis</taxon>
        <taxon>Acrospermales</taxon>
        <taxon>Acrospermaceae</taxon>
        <taxon>Pseudovirgaria</taxon>
    </lineage>
</organism>
<protein>
    <submittedName>
        <fullName evidence="2">Uncharacterized protein</fullName>
    </submittedName>
</protein>
<reference evidence="2" key="1">
    <citation type="journal article" date="2020" name="Stud. Mycol.">
        <title>101 Dothideomycetes genomes: a test case for predicting lifestyles and emergence of pathogens.</title>
        <authorList>
            <person name="Haridas S."/>
            <person name="Albert R."/>
            <person name="Binder M."/>
            <person name="Bloem J."/>
            <person name="Labutti K."/>
            <person name="Salamov A."/>
            <person name="Andreopoulos B."/>
            <person name="Baker S."/>
            <person name="Barry K."/>
            <person name="Bills G."/>
            <person name="Bluhm B."/>
            <person name="Cannon C."/>
            <person name="Castanera R."/>
            <person name="Culley D."/>
            <person name="Daum C."/>
            <person name="Ezra D."/>
            <person name="Gonzalez J."/>
            <person name="Henrissat B."/>
            <person name="Kuo A."/>
            <person name="Liang C."/>
            <person name="Lipzen A."/>
            <person name="Lutzoni F."/>
            <person name="Magnuson J."/>
            <person name="Mondo S."/>
            <person name="Nolan M."/>
            <person name="Ohm R."/>
            <person name="Pangilinan J."/>
            <person name="Park H.-J."/>
            <person name="Ramirez L."/>
            <person name="Alfaro M."/>
            <person name="Sun H."/>
            <person name="Tritt A."/>
            <person name="Yoshinaga Y."/>
            <person name="Zwiers L.-H."/>
            <person name="Turgeon B."/>
            <person name="Goodwin S."/>
            <person name="Spatafora J."/>
            <person name="Crous P."/>
            <person name="Grigoriev I."/>
        </authorList>
    </citation>
    <scope>NUCLEOTIDE SEQUENCE</scope>
    <source>
        <strain evidence="2">CBS 121739</strain>
    </source>
</reference>
<proteinExistence type="predicted"/>
<evidence type="ECO:0000256" key="1">
    <source>
        <dbReference type="SAM" id="MobiDB-lite"/>
    </source>
</evidence>
<name>A0A6A6VWG2_9PEZI</name>
<feature type="compositionally biased region" description="Polar residues" evidence="1">
    <location>
        <begin position="114"/>
        <end position="123"/>
    </location>
</feature>
<feature type="region of interest" description="Disordered" evidence="1">
    <location>
        <begin position="114"/>
        <end position="134"/>
    </location>
</feature>